<evidence type="ECO:0000256" key="20">
    <source>
        <dbReference type="PIRSR" id="PIRSR039102-3"/>
    </source>
</evidence>
<dbReference type="PROSITE" id="PS00843">
    <property type="entry name" value="DALA_DALA_LIGASE_1"/>
    <property type="match status" value="1"/>
</dbReference>
<dbReference type="InterPro" id="IPR000291">
    <property type="entry name" value="D-Ala_lig_Van_CS"/>
</dbReference>
<evidence type="ECO:0000256" key="4">
    <source>
        <dbReference type="ARBA" id="ARBA00004752"/>
    </source>
</evidence>
<keyword evidence="13 18" id="KW-0573">Peptidoglycan synthesis</keyword>
<dbReference type="NCBIfam" id="TIGR01205">
    <property type="entry name" value="D_ala_D_alaTIGR"/>
    <property type="match status" value="1"/>
</dbReference>
<feature type="active site" evidence="19">
    <location>
        <position position="15"/>
    </location>
</feature>
<keyword evidence="12 18" id="KW-0133">Cell shape</keyword>
<evidence type="ECO:0000259" key="22">
    <source>
        <dbReference type="PROSITE" id="PS50975"/>
    </source>
</evidence>
<proteinExistence type="inferred from homology"/>
<protein>
    <recommendedName>
        <fullName evidence="18">D-alanine--D-alanine ligase</fullName>
        <ecNumber evidence="18">6.3.2.4</ecNumber>
    </recommendedName>
    <alternativeName>
        <fullName evidence="18">D-Ala-D-Ala ligase</fullName>
    </alternativeName>
    <alternativeName>
        <fullName evidence="18">D-alanylalanine synthetase</fullName>
    </alternativeName>
</protein>
<dbReference type="PROSITE" id="PS50975">
    <property type="entry name" value="ATP_GRASP"/>
    <property type="match status" value="1"/>
</dbReference>
<feature type="active site" evidence="19">
    <location>
        <position position="195"/>
    </location>
</feature>
<evidence type="ECO:0000256" key="9">
    <source>
        <dbReference type="ARBA" id="ARBA00022741"/>
    </source>
</evidence>
<dbReference type="SUPFAM" id="SSF52440">
    <property type="entry name" value="PreATP-grasp domain"/>
    <property type="match status" value="1"/>
</dbReference>
<dbReference type="InterPro" id="IPR011761">
    <property type="entry name" value="ATP-grasp"/>
</dbReference>
<dbReference type="Pfam" id="PF07478">
    <property type="entry name" value="Dala_Dala_lig_C"/>
    <property type="match status" value="1"/>
</dbReference>
<dbReference type="FunFam" id="3.30.1490.20:FF:000007">
    <property type="entry name" value="D-alanine--D-alanine ligase"/>
    <property type="match status" value="1"/>
</dbReference>
<dbReference type="SUPFAM" id="SSF56059">
    <property type="entry name" value="Glutathione synthetase ATP-binding domain-like"/>
    <property type="match status" value="1"/>
</dbReference>
<keyword evidence="9 21" id="KW-0547">Nucleotide-binding</keyword>
<feature type="binding site" evidence="20">
    <location>
        <position position="329"/>
    </location>
    <ligand>
        <name>Mg(2+)</name>
        <dbReference type="ChEBI" id="CHEBI:18420"/>
        <label>2</label>
    </ligand>
</feature>
<dbReference type="Gene3D" id="3.40.50.20">
    <property type="match status" value="1"/>
</dbReference>
<dbReference type="AlphaFoldDB" id="A0A2D0NI50"/>
<evidence type="ECO:0000256" key="14">
    <source>
        <dbReference type="ARBA" id="ARBA00023211"/>
    </source>
</evidence>
<dbReference type="GO" id="GO:0005829">
    <property type="term" value="C:cytosol"/>
    <property type="evidence" value="ECO:0007669"/>
    <property type="project" value="TreeGrafter"/>
</dbReference>
<dbReference type="Proteomes" id="UP000223913">
    <property type="component" value="Unassembled WGS sequence"/>
</dbReference>
<dbReference type="PIRSF" id="PIRSF039102">
    <property type="entry name" value="Ddl/VanB"/>
    <property type="match status" value="1"/>
</dbReference>
<comment type="subcellular location">
    <subcellularLocation>
        <location evidence="3 18">Cytoplasm</location>
    </subcellularLocation>
</comment>
<evidence type="ECO:0000256" key="15">
    <source>
        <dbReference type="ARBA" id="ARBA00023316"/>
    </source>
</evidence>
<dbReference type="GO" id="GO:0005524">
    <property type="term" value="F:ATP binding"/>
    <property type="evidence" value="ECO:0007669"/>
    <property type="project" value="UniProtKB-UniRule"/>
</dbReference>
<evidence type="ECO:0000256" key="19">
    <source>
        <dbReference type="PIRSR" id="PIRSR039102-1"/>
    </source>
</evidence>
<dbReference type="PANTHER" id="PTHR23132">
    <property type="entry name" value="D-ALANINE--D-ALANINE LIGASE"/>
    <property type="match status" value="1"/>
</dbReference>
<feature type="active site" evidence="19">
    <location>
        <position position="334"/>
    </location>
</feature>
<evidence type="ECO:0000256" key="17">
    <source>
        <dbReference type="ARBA" id="ARBA00060592"/>
    </source>
</evidence>
<keyword evidence="24" id="KW-1185">Reference proteome</keyword>
<dbReference type="EMBL" id="PDUD01000003">
    <property type="protein sequence ID" value="PHN08060.1"/>
    <property type="molecule type" value="Genomic_DNA"/>
</dbReference>
<evidence type="ECO:0000256" key="16">
    <source>
        <dbReference type="ARBA" id="ARBA00047614"/>
    </source>
</evidence>
<evidence type="ECO:0000256" key="6">
    <source>
        <dbReference type="ARBA" id="ARBA00022490"/>
    </source>
</evidence>
<comment type="caution">
    <text evidence="23">The sequence shown here is derived from an EMBL/GenBank/DDBJ whole genome shotgun (WGS) entry which is preliminary data.</text>
</comment>
<dbReference type="InterPro" id="IPR005905">
    <property type="entry name" value="D_ala_D_ala"/>
</dbReference>
<feature type="domain" description="ATP-grasp" evidence="22">
    <location>
        <begin position="146"/>
        <end position="356"/>
    </location>
</feature>
<evidence type="ECO:0000256" key="12">
    <source>
        <dbReference type="ARBA" id="ARBA00022960"/>
    </source>
</evidence>
<gene>
    <name evidence="18" type="primary">ddl</name>
    <name evidence="23" type="ORF">CRP01_03325</name>
</gene>
<comment type="similarity">
    <text evidence="5 18">Belongs to the D-alanine--D-alanine ligase family.</text>
</comment>
<evidence type="ECO:0000313" key="24">
    <source>
        <dbReference type="Proteomes" id="UP000223913"/>
    </source>
</evidence>
<comment type="cofactor">
    <cofactor evidence="1">
        <name>Mn(2+)</name>
        <dbReference type="ChEBI" id="CHEBI:29035"/>
    </cofactor>
</comment>
<dbReference type="GO" id="GO:0009252">
    <property type="term" value="P:peptidoglycan biosynthetic process"/>
    <property type="evidence" value="ECO:0007669"/>
    <property type="project" value="UniProtKB-UniRule"/>
</dbReference>
<keyword evidence="7 18" id="KW-0436">Ligase</keyword>
<dbReference type="EC" id="6.3.2.4" evidence="18"/>
<reference evidence="23 24" key="1">
    <citation type="submission" date="2017-10" db="EMBL/GenBank/DDBJ databases">
        <title>The draft genome sequence of Lewinella nigricans NBRC 102662.</title>
        <authorList>
            <person name="Wang K."/>
        </authorList>
    </citation>
    <scope>NUCLEOTIDE SEQUENCE [LARGE SCALE GENOMIC DNA]</scope>
    <source>
        <strain evidence="23 24">NBRC 102662</strain>
    </source>
</reference>
<keyword evidence="8 20" id="KW-0479">Metal-binding</keyword>
<comment type="catalytic activity">
    <reaction evidence="16 18">
        <text>2 D-alanine + ATP = D-alanyl-D-alanine + ADP + phosphate + H(+)</text>
        <dbReference type="Rhea" id="RHEA:11224"/>
        <dbReference type="ChEBI" id="CHEBI:15378"/>
        <dbReference type="ChEBI" id="CHEBI:30616"/>
        <dbReference type="ChEBI" id="CHEBI:43474"/>
        <dbReference type="ChEBI" id="CHEBI:57416"/>
        <dbReference type="ChEBI" id="CHEBI:57822"/>
        <dbReference type="ChEBI" id="CHEBI:456216"/>
        <dbReference type="EC" id="6.3.2.4"/>
    </reaction>
</comment>
<comment type="function">
    <text evidence="2 18">Cell wall formation.</text>
</comment>
<dbReference type="PANTHER" id="PTHR23132:SF25">
    <property type="entry name" value="D-ALANINE--D-ALANINE LIGASE A"/>
    <property type="match status" value="1"/>
</dbReference>
<sequence>MKIKIAVFFGGRSVEHEVSVISALQAIDALDKQKYEILPVYISKTGRWLTGDHLLKVDNYKNLKQLIADCDEVRIVPHADGGSLVQEREGLFKKPLIHKVDLAFPILHGTFGEDGAIQGVFELMGIAYVGCNVLSSAVGMDKITTKMVLRQNELPVLDYVNFYLKDWLSDEVAITQEIAEKLSYPLIVKPANTGSSVGISKVNEVDDLRDAVEKAASFSRRILVEPMVTNLKEINCSVLGDYEKAEASPCEEPLRTGEILSYQDKYVADSTKGMSGAKRKLPADLPEAMSKHIQELAIATFKALDCAGVARIDFLIDETDNSVYVNEINAIPGSLSFYLWKAGGKSYPQLLDQMISVALKAQREKNSVTYTYEEVNLFAGSLQSLKLGKAK</sequence>
<dbReference type="InterPro" id="IPR011095">
    <property type="entry name" value="Dala_Dala_lig_C"/>
</dbReference>
<dbReference type="PROSITE" id="PS00844">
    <property type="entry name" value="DALA_DALA_LIGASE_2"/>
    <property type="match status" value="1"/>
</dbReference>
<keyword evidence="11 20" id="KW-0460">Magnesium</keyword>
<dbReference type="InterPro" id="IPR013815">
    <property type="entry name" value="ATP_grasp_subdomain_1"/>
</dbReference>
<evidence type="ECO:0000256" key="3">
    <source>
        <dbReference type="ARBA" id="ARBA00004496"/>
    </source>
</evidence>
<comment type="pathway">
    <text evidence="17">Glycan biosynthesis.</text>
</comment>
<dbReference type="GO" id="GO:0008716">
    <property type="term" value="F:D-alanine-D-alanine ligase activity"/>
    <property type="evidence" value="ECO:0007669"/>
    <property type="project" value="UniProtKB-UniRule"/>
</dbReference>
<dbReference type="InterPro" id="IPR011127">
    <property type="entry name" value="Dala_Dala_lig_N"/>
</dbReference>
<evidence type="ECO:0000256" key="13">
    <source>
        <dbReference type="ARBA" id="ARBA00022984"/>
    </source>
</evidence>
<feature type="binding site" evidence="20">
    <location>
        <position position="327"/>
    </location>
    <ligand>
        <name>Mg(2+)</name>
        <dbReference type="ChEBI" id="CHEBI:18420"/>
        <label>2</label>
    </ligand>
</feature>
<comment type="cofactor">
    <cofactor evidence="20">
        <name>Mg(2+)</name>
        <dbReference type="ChEBI" id="CHEBI:18420"/>
    </cofactor>
    <cofactor evidence="20">
        <name>Mn(2+)</name>
        <dbReference type="ChEBI" id="CHEBI:29035"/>
    </cofactor>
    <text evidence="20">Binds 2 magnesium or manganese ions per subunit.</text>
</comment>
<keyword evidence="14 20" id="KW-0464">Manganese</keyword>
<evidence type="ECO:0000256" key="10">
    <source>
        <dbReference type="ARBA" id="ARBA00022840"/>
    </source>
</evidence>
<keyword evidence="6 18" id="KW-0963">Cytoplasm</keyword>
<name>A0A2D0NI50_FLAN2</name>
<evidence type="ECO:0000256" key="18">
    <source>
        <dbReference type="HAMAP-Rule" id="MF_00047"/>
    </source>
</evidence>
<dbReference type="UniPathway" id="UPA00219"/>
<dbReference type="GO" id="GO:0071555">
    <property type="term" value="P:cell wall organization"/>
    <property type="evidence" value="ECO:0007669"/>
    <property type="project" value="UniProtKB-KW"/>
</dbReference>
<dbReference type="GO" id="GO:0008360">
    <property type="term" value="P:regulation of cell shape"/>
    <property type="evidence" value="ECO:0007669"/>
    <property type="project" value="UniProtKB-KW"/>
</dbReference>
<dbReference type="Gene3D" id="3.30.1490.20">
    <property type="entry name" value="ATP-grasp fold, A domain"/>
    <property type="match status" value="1"/>
</dbReference>
<dbReference type="Pfam" id="PF01820">
    <property type="entry name" value="Dala_Dala_lig_N"/>
    <property type="match status" value="1"/>
</dbReference>
<accession>A0A2D0NI50</accession>
<dbReference type="InterPro" id="IPR016185">
    <property type="entry name" value="PreATP-grasp_dom_sf"/>
</dbReference>
<feature type="binding site" evidence="20">
    <location>
        <position position="313"/>
    </location>
    <ligand>
        <name>Mg(2+)</name>
        <dbReference type="ChEBI" id="CHEBI:18420"/>
        <label>1</label>
    </ligand>
</feature>
<dbReference type="RefSeq" id="WP_099148579.1">
    <property type="nucleotide sequence ID" value="NZ_PDUD01000003.1"/>
</dbReference>
<comment type="pathway">
    <text evidence="4 18">Cell wall biogenesis; peptidoglycan biosynthesis.</text>
</comment>
<dbReference type="HAMAP" id="MF_00047">
    <property type="entry name" value="Dala_Dala_lig"/>
    <property type="match status" value="1"/>
</dbReference>
<organism evidence="23 24">
    <name type="scientific">Flavilitoribacter nigricans (strain ATCC 23147 / DSM 23189 / NBRC 102662 / NCIMB 1420 / SS-2)</name>
    <name type="common">Lewinella nigricans</name>
    <dbReference type="NCBI Taxonomy" id="1122177"/>
    <lineage>
        <taxon>Bacteria</taxon>
        <taxon>Pseudomonadati</taxon>
        <taxon>Bacteroidota</taxon>
        <taxon>Saprospiria</taxon>
        <taxon>Saprospirales</taxon>
        <taxon>Lewinellaceae</taxon>
        <taxon>Flavilitoribacter</taxon>
    </lineage>
</organism>
<dbReference type="NCBIfam" id="NF002528">
    <property type="entry name" value="PRK01966.1-4"/>
    <property type="match status" value="1"/>
</dbReference>
<evidence type="ECO:0000256" key="5">
    <source>
        <dbReference type="ARBA" id="ARBA00010871"/>
    </source>
</evidence>
<evidence type="ECO:0000256" key="7">
    <source>
        <dbReference type="ARBA" id="ARBA00022598"/>
    </source>
</evidence>
<keyword evidence="10 21" id="KW-0067">ATP-binding</keyword>
<dbReference type="GO" id="GO:0046872">
    <property type="term" value="F:metal ion binding"/>
    <property type="evidence" value="ECO:0007669"/>
    <property type="project" value="UniProtKB-KW"/>
</dbReference>
<feature type="binding site" evidence="20">
    <location>
        <position position="327"/>
    </location>
    <ligand>
        <name>Mg(2+)</name>
        <dbReference type="ChEBI" id="CHEBI:18420"/>
        <label>1</label>
    </ligand>
</feature>
<evidence type="ECO:0000256" key="11">
    <source>
        <dbReference type="ARBA" id="ARBA00022842"/>
    </source>
</evidence>
<dbReference type="Gene3D" id="3.30.470.20">
    <property type="entry name" value="ATP-grasp fold, B domain"/>
    <property type="match status" value="1"/>
</dbReference>
<evidence type="ECO:0000313" key="23">
    <source>
        <dbReference type="EMBL" id="PHN08060.1"/>
    </source>
</evidence>
<evidence type="ECO:0000256" key="1">
    <source>
        <dbReference type="ARBA" id="ARBA00001936"/>
    </source>
</evidence>
<evidence type="ECO:0000256" key="21">
    <source>
        <dbReference type="PROSITE-ProRule" id="PRU00409"/>
    </source>
</evidence>
<evidence type="ECO:0000256" key="8">
    <source>
        <dbReference type="ARBA" id="ARBA00022723"/>
    </source>
</evidence>
<dbReference type="OrthoDB" id="9813261at2"/>
<evidence type="ECO:0000256" key="2">
    <source>
        <dbReference type="ARBA" id="ARBA00003921"/>
    </source>
</evidence>
<keyword evidence="15 18" id="KW-0961">Cell wall biogenesis/degradation</keyword>